<protein>
    <submittedName>
        <fullName evidence="1">Uncharacterized protein</fullName>
    </submittedName>
</protein>
<comment type="caution">
    <text evidence="1">The sequence shown here is derived from an EMBL/GenBank/DDBJ whole genome shotgun (WGS) entry which is preliminary data.</text>
</comment>
<sequence length="156" mass="16660">MTPRHTYATATMKLACAADEARLRIDGIGERRLLADDGTTPVYPGIPLGTAAPAVVQRIADALWRDRHHHAIRTVTPRPPASEGDCTGVKSAQMLRASLLSYGYDVAVWGTGRTVETAHVVIEGSFPAAAAQQMAASLNVYDRLTLPGVHHGWGHG</sequence>
<dbReference type="RefSeq" id="WP_345078441.1">
    <property type="nucleotide sequence ID" value="NZ_BAAAWG010000002.1"/>
</dbReference>
<proteinExistence type="predicted"/>
<reference evidence="2" key="1">
    <citation type="journal article" date="2019" name="Int. J. Syst. Evol. Microbiol.">
        <title>The Global Catalogue of Microorganisms (GCM) 10K type strain sequencing project: providing services to taxonomists for standard genome sequencing and annotation.</title>
        <authorList>
            <consortium name="The Broad Institute Genomics Platform"/>
            <consortium name="The Broad Institute Genome Sequencing Center for Infectious Disease"/>
            <person name="Wu L."/>
            <person name="Ma J."/>
        </authorList>
    </citation>
    <scope>NUCLEOTIDE SEQUENCE [LARGE SCALE GENOMIC DNA]</scope>
    <source>
        <strain evidence="2">CGMCC 1.15809</strain>
    </source>
</reference>
<name>A0ABW1FST1_9ACTN</name>
<keyword evidence="2" id="KW-1185">Reference proteome</keyword>
<dbReference type="EMBL" id="JBHSPW010000012">
    <property type="protein sequence ID" value="MFC5895913.1"/>
    <property type="molecule type" value="Genomic_DNA"/>
</dbReference>
<gene>
    <name evidence="1" type="ORF">ACFP3M_24270</name>
</gene>
<organism evidence="1 2">
    <name type="scientific">Streptomyces ramulosus</name>
    <dbReference type="NCBI Taxonomy" id="47762"/>
    <lineage>
        <taxon>Bacteria</taxon>
        <taxon>Bacillati</taxon>
        <taxon>Actinomycetota</taxon>
        <taxon>Actinomycetes</taxon>
        <taxon>Kitasatosporales</taxon>
        <taxon>Streptomycetaceae</taxon>
        <taxon>Streptomyces</taxon>
    </lineage>
</organism>
<evidence type="ECO:0000313" key="2">
    <source>
        <dbReference type="Proteomes" id="UP001596241"/>
    </source>
</evidence>
<accession>A0ABW1FST1</accession>
<dbReference type="Proteomes" id="UP001596241">
    <property type="component" value="Unassembled WGS sequence"/>
</dbReference>
<evidence type="ECO:0000313" key="1">
    <source>
        <dbReference type="EMBL" id="MFC5895913.1"/>
    </source>
</evidence>